<feature type="compositionally biased region" description="Low complexity" evidence="1">
    <location>
        <begin position="804"/>
        <end position="819"/>
    </location>
</feature>
<feature type="region of interest" description="Disordered" evidence="1">
    <location>
        <begin position="471"/>
        <end position="606"/>
    </location>
</feature>
<feature type="compositionally biased region" description="Polar residues" evidence="1">
    <location>
        <begin position="712"/>
        <end position="728"/>
    </location>
</feature>
<dbReference type="AlphaFoldDB" id="A8NZW9"/>
<feature type="compositionally biased region" description="Polar residues" evidence="1">
    <location>
        <begin position="750"/>
        <end position="772"/>
    </location>
</feature>
<feature type="compositionally biased region" description="Acidic residues" evidence="1">
    <location>
        <begin position="68"/>
        <end position="79"/>
    </location>
</feature>
<organism evidence="3 4">
    <name type="scientific">Coprinopsis cinerea (strain Okayama-7 / 130 / ATCC MYA-4618 / FGSC 9003)</name>
    <name type="common">Inky cap fungus</name>
    <name type="synonym">Hormographiella aspergillata</name>
    <dbReference type="NCBI Taxonomy" id="240176"/>
    <lineage>
        <taxon>Eukaryota</taxon>
        <taxon>Fungi</taxon>
        <taxon>Dikarya</taxon>
        <taxon>Basidiomycota</taxon>
        <taxon>Agaricomycotina</taxon>
        <taxon>Agaricomycetes</taxon>
        <taxon>Agaricomycetidae</taxon>
        <taxon>Agaricales</taxon>
        <taxon>Agaricineae</taxon>
        <taxon>Psathyrellaceae</taxon>
        <taxon>Coprinopsis</taxon>
    </lineage>
</organism>
<feature type="compositionally biased region" description="Polar residues" evidence="1">
    <location>
        <begin position="89"/>
        <end position="100"/>
    </location>
</feature>
<sequence length="1066" mass="111565">MSNSTATQILFNSPALHSLKRDQLVRLCKTHSLKANGKNVDLIERLKQHALTLPKDAPLSIAVRGEDNEGEPMDQDDSNDSINSEENSVATSFSHSTRPSEQWEVVMDSIAEEEEGSSKGSLSSMRTVVNGNKAGEFGTGSSKSSTVGSSFRALATSLGLKRGTSTTSSKHSVRSALSRVTATPTNNKDELEETATPYSELPPSEPVTEVKPLAFNPARMSMTGFLAEGETPLPGHALRPGVPAPENARLSLGLGLGAPATPRRAQPTTTIRLVSHGGNEAASKSTYSYAGPATPQLKPLETTFDLIMGSPAAETNSWSAIGSIYPKLTMDDLPPASPHQPPPAATETTTTTPTPQSPEPFVFGSPLPKHRVSNAQFASAAASVLEEMNKRLQEDGVEGVDTSIIDRLHPGASNRQSLSPQEVKPLPATRNTGEHKEKFDSLHQKEFAKMEGIDGMLKRRQERAANDVQPIVGKKRKSSVMGDDGPRRPGMVGRASQTRVISNGRRAKALPGAFGMDDEEEEEEEQEAEAQPEERAGKRIRVSSNPIDNAAPAQSSTDEERARKEKERQAVKKKLEANRRRRSSVAGNRRRSSRVSGGLIQPKAKPSRFGFLSSAKSLVQSVWNRGKTTAAPAASTNIPKPNTLVKPPPASKAPLDLSKKAAAAPAKPTSATAVAAGRVPSGKAVNKPSEAKGSITSARARSPIPSFGAGSSRGSIATNNGTQGSRMSHLSAMAAAASKKTSVTGTAASRSSTANVSSVGTRTSLAQPTTAVGSMGVKKPSLAPGRASVVGSNNTNSSLAGRPSNTGSSSSRLSTSSRLFAPTASSLAKTSNRNSAAGLRPALEKKSKLSLPSAPRHTPQPQSPPALTTITNNPRPGNIRSPGTPFSPTRGKIFSTPLQMPSGIPTPVKKRVPSTESNTSKATTDTTTTTNSGGSTSGSGGATVVRQRSISGRKPRISRSKVIARLASQRAASSSSSSSNIPGTPSVLAKKPGGRPRSSLGAKVHRASLTGGIQARSRMSGGAGGDVLMSAKKKARQSEYIRRRSRGLVLSPTPAAKEGGAMEVDA</sequence>
<feature type="compositionally biased region" description="Polar residues" evidence="1">
    <location>
        <begin position="542"/>
        <end position="556"/>
    </location>
</feature>
<evidence type="ECO:0000259" key="2">
    <source>
        <dbReference type="Pfam" id="PF02037"/>
    </source>
</evidence>
<dbReference type="RefSeq" id="XP_001837769.1">
    <property type="nucleotide sequence ID" value="XM_001837717.1"/>
</dbReference>
<feature type="compositionally biased region" description="Polar residues" evidence="1">
    <location>
        <begin position="865"/>
        <end position="875"/>
    </location>
</feature>
<feature type="compositionally biased region" description="Acidic residues" evidence="1">
    <location>
        <begin position="516"/>
        <end position="531"/>
    </location>
</feature>
<dbReference type="STRING" id="240176.A8NZW9"/>
<feature type="compositionally biased region" description="Pro residues" evidence="1">
    <location>
        <begin position="335"/>
        <end position="344"/>
    </location>
</feature>
<dbReference type="InterPro" id="IPR003034">
    <property type="entry name" value="SAP_dom"/>
</dbReference>
<feature type="compositionally biased region" description="Basic residues" evidence="1">
    <location>
        <begin position="579"/>
        <end position="593"/>
    </location>
</feature>
<dbReference type="eggNOG" id="ENOG502SBXA">
    <property type="taxonomic scope" value="Eukaryota"/>
</dbReference>
<feature type="compositionally biased region" description="Low complexity" evidence="1">
    <location>
        <begin position="964"/>
        <end position="979"/>
    </location>
</feature>
<dbReference type="Proteomes" id="UP000001861">
    <property type="component" value="Unassembled WGS sequence"/>
</dbReference>
<dbReference type="OMA" id="ARQSEYM"/>
<feature type="region of interest" description="Disordered" evidence="1">
    <location>
        <begin position="66"/>
        <end position="101"/>
    </location>
</feature>
<dbReference type="GeneID" id="6014331"/>
<proteinExistence type="predicted"/>
<comment type="caution">
    <text evidence="3">The sequence shown here is derived from an EMBL/GenBank/DDBJ whole genome shotgun (WGS) entry which is preliminary data.</text>
</comment>
<feature type="region of interest" description="Disordered" evidence="1">
    <location>
        <begin position="161"/>
        <end position="208"/>
    </location>
</feature>
<gene>
    <name evidence="3" type="ORF">CC1G_06975</name>
</gene>
<dbReference type="Pfam" id="PF02037">
    <property type="entry name" value="SAP"/>
    <property type="match status" value="1"/>
</dbReference>
<feature type="compositionally biased region" description="Basic and acidic residues" evidence="1">
    <location>
        <begin position="558"/>
        <end position="578"/>
    </location>
</feature>
<keyword evidence="4" id="KW-1185">Reference proteome</keyword>
<feature type="compositionally biased region" description="Low complexity" evidence="1">
    <location>
        <begin position="652"/>
        <end position="676"/>
    </location>
</feature>
<feature type="compositionally biased region" description="Low complexity" evidence="1">
    <location>
        <begin position="731"/>
        <end position="749"/>
    </location>
</feature>
<feature type="region of interest" description="Disordered" evidence="1">
    <location>
        <begin position="329"/>
        <end position="359"/>
    </location>
</feature>
<feature type="compositionally biased region" description="Polar residues" evidence="1">
    <location>
        <begin position="823"/>
        <end position="835"/>
    </location>
</feature>
<protein>
    <recommendedName>
        <fullName evidence="2">SAP domain-containing protein</fullName>
    </recommendedName>
</protein>
<dbReference type="VEuPathDB" id="FungiDB:CC1G_06975"/>
<feature type="region of interest" description="Disordered" evidence="1">
    <location>
        <begin position="629"/>
        <end position="1066"/>
    </location>
</feature>
<dbReference type="KEGG" id="cci:CC1G_06975"/>
<name>A8NZW9_COPC7</name>
<evidence type="ECO:0000313" key="4">
    <source>
        <dbReference type="Proteomes" id="UP000001861"/>
    </source>
</evidence>
<evidence type="ECO:0000313" key="3">
    <source>
        <dbReference type="EMBL" id="EAU84113.1"/>
    </source>
</evidence>
<reference evidence="3 4" key="1">
    <citation type="journal article" date="2010" name="Proc. Natl. Acad. Sci. U.S.A.">
        <title>Insights into evolution of multicellular fungi from the assembled chromosomes of the mushroom Coprinopsis cinerea (Coprinus cinereus).</title>
        <authorList>
            <person name="Stajich J.E."/>
            <person name="Wilke S.K."/>
            <person name="Ahren D."/>
            <person name="Au C.H."/>
            <person name="Birren B.W."/>
            <person name="Borodovsky M."/>
            <person name="Burns C."/>
            <person name="Canback B."/>
            <person name="Casselton L.A."/>
            <person name="Cheng C.K."/>
            <person name="Deng J."/>
            <person name="Dietrich F.S."/>
            <person name="Fargo D.C."/>
            <person name="Farman M.L."/>
            <person name="Gathman A.C."/>
            <person name="Goldberg J."/>
            <person name="Guigo R."/>
            <person name="Hoegger P.J."/>
            <person name="Hooker J.B."/>
            <person name="Huggins A."/>
            <person name="James T.Y."/>
            <person name="Kamada T."/>
            <person name="Kilaru S."/>
            <person name="Kodira C."/>
            <person name="Kues U."/>
            <person name="Kupfer D."/>
            <person name="Kwan H.S."/>
            <person name="Lomsadze A."/>
            <person name="Li W."/>
            <person name="Lilly W.W."/>
            <person name="Ma L.J."/>
            <person name="Mackey A.J."/>
            <person name="Manning G."/>
            <person name="Martin F."/>
            <person name="Muraguchi H."/>
            <person name="Natvig D.O."/>
            <person name="Palmerini H."/>
            <person name="Ramesh M.A."/>
            <person name="Rehmeyer C.J."/>
            <person name="Roe B.A."/>
            <person name="Shenoy N."/>
            <person name="Stanke M."/>
            <person name="Ter-Hovhannisyan V."/>
            <person name="Tunlid A."/>
            <person name="Velagapudi R."/>
            <person name="Vision T.J."/>
            <person name="Zeng Q."/>
            <person name="Zolan M.E."/>
            <person name="Pukkila P.J."/>
        </authorList>
    </citation>
    <scope>NUCLEOTIDE SEQUENCE [LARGE SCALE GENOMIC DNA]</scope>
    <source>
        <strain evidence="4">Okayama-7 / 130 / ATCC MYA-4618 / FGSC 9003</strain>
    </source>
</reference>
<feature type="domain" description="SAP" evidence="2">
    <location>
        <begin position="16"/>
        <end position="49"/>
    </location>
</feature>
<feature type="region of interest" description="Disordered" evidence="1">
    <location>
        <begin position="410"/>
        <end position="440"/>
    </location>
</feature>
<dbReference type="InParanoid" id="A8NZW9"/>
<feature type="compositionally biased region" description="Low complexity" evidence="1">
    <location>
        <begin position="345"/>
        <end position="354"/>
    </location>
</feature>
<accession>A8NZW9</accession>
<evidence type="ECO:0000256" key="1">
    <source>
        <dbReference type="SAM" id="MobiDB-lite"/>
    </source>
</evidence>
<dbReference type="EMBL" id="AACS02000006">
    <property type="protein sequence ID" value="EAU84113.1"/>
    <property type="molecule type" value="Genomic_DNA"/>
</dbReference>
<feature type="compositionally biased region" description="Polar residues" evidence="1">
    <location>
        <begin position="790"/>
        <end position="799"/>
    </location>
</feature>
<dbReference type="OrthoDB" id="5964929at2759"/>
<feature type="compositionally biased region" description="Low complexity" evidence="1">
    <location>
        <begin position="915"/>
        <end position="934"/>
    </location>
</feature>